<name>A0A1N6R3Z2_9GAMM</name>
<evidence type="ECO:0000313" key="6">
    <source>
        <dbReference type="Proteomes" id="UP000186895"/>
    </source>
</evidence>
<keyword evidence="5" id="KW-0670">Pyruvate</keyword>
<keyword evidence="3" id="KW-0472">Membrane</keyword>
<evidence type="ECO:0000256" key="1">
    <source>
        <dbReference type="ARBA" id="ARBA00022679"/>
    </source>
</evidence>
<proteinExistence type="predicted"/>
<dbReference type="SUPFAM" id="SSF52821">
    <property type="entry name" value="Rhodanese/Cell cycle control phosphatase"/>
    <property type="match status" value="2"/>
</dbReference>
<dbReference type="GO" id="GO:0004792">
    <property type="term" value="F:thiosulfate-cyanide sulfurtransferase activity"/>
    <property type="evidence" value="ECO:0007669"/>
    <property type="project" value="TreeGrafter"/>
</dbReference>
<dbReference type="Proteomes" id="UP000186895">
    <property type="component" value="Unassembled WGS sequence"/>
</dbReference>
<reference evidence="5 6" key="1">
    <citation type="submission" date="2017-01" db="EMBL/GenBank/DDBJ databases">
        <authorList>
            <person name="Mah S.A."/>
            <person name="Swanson W.J."/>
            <person name="Moy G.W."/>
            <person name="Vacquier V.D."/>
        </authorList>
    </citation>
    <scope>NUCLEOTIDE SEQUENCE [LARGE SCALE GENOMIC DNA]</scope>
    <source>
        <strain evidence="5 6">DSM 7027</strain>
    </source>
</reference>
<accession>A0A1N6R3Z2</accession>
<dbReference type="PANTHER" id="PTHR11364:SF27">
    <property type="entry name" value="SULFURTRANSFERASE"/>
    <property type="match status" value="1"/>
</dbReference>
<dbReference type="CDD" id="cd01449">
    <property type="entry name" value="TST_Repeat_2"/>
    <property type="match status" value="1"/>
</dbReference>
<dbReference type="InterPro" id="IPR001763">
    <property type="entry name" value="Rhodanese-like_dom"/>
</dbReference>
<dbReference type="FunFam" id="3.40.250.10:FF:000001">
    <property type="entry name" value="Sulfurtransferase"/>
    <property type="match status" value="1"/>
</dbReference>
<dbReference type="SMART" id="SM00450">
    <property type="entry name" value="RHOD"/>
    <property type="match status" value="2"/>
</dbReference>
<gene>
    <name evidence="5" type="ORF">SAMN05421647_10397</name>
</gene>
<keyword evidence="6" id="KW-1185">Reference proteome</keyword>
<dbReference type="PROSITE" id="PS50206">
    <property type="entry name" value="RHODANESE_3"/>
    <property type="match status" value="2"/>
</dbReference>
<keyword evidence="1 5" id="KW-0808">Transferase</keyword>
<feature type="transmembrane region" description="Helical" evidence="3">
    <location>
        <begin position="234"/>
        <end position="256"/>
    </location>
</feature>
<evidence type="ECO:0000313" key="5">
    <source>
        <dbReference type="EMBL" id="SIQ23548.1"/>
    </source>
</evidence>
<dbReference type="RefSeq" id="WP_076462271.1">
    <property type="nucleotide sequence ID" value="NZ_FTMN01000003.1"/>
</dbReference>
<protein>
    <submittedName>
        <fullName evidence="5">Thiosulfate/3-mercaptopyruvate sulfurtransferase</fullName>
    </submittedName>
</protein>
<dbReference type="Gene3D" id="3.40.250.10">
    <property type="entry name" value="Rhodanese-like domain"/>
    <property type="match status" value="2"/>
</dbReference>
<dbReference type="AlphaFoldDB" id="A0A1N6R3Z2"/>
<dbReference type="STRING" id="49186.SAMN05421647_10397"/>
<evidence type="ECO:0000256" key="3">
    <source>
        <dbReference type="SAM" id="Phobius"/>
    </source>
</evidence>
<sequence>MTSPIVSTQWLQDNLDREGLVILDASMSKVIGKEPITYDTPMYIPGSQFINLEQELCDLNSDQVHAFPTSEQFAREAQRQGITAETTVVIYDNQGIYASPRAWWIFKAFGFDQVYVLDGGLPKWMAEGRVVTDKLETPVSLNQMPQVHFEPECVRNAVYLLQQLGKGTLNILDARSQARFLGQVEEPRPGLRSGHIPGSVSLPFTDMLNDIEFKPEHELAELFSQLPIERNRQTVFSCGSGITACIILLAAAIAGYDNLSLYDGSWSEWLMQICRSSKAQLQGG</sequence>
<dbReference type="PANTHER" id="PTHR11364">
    <property type="entry name" value="THIOSULFATE SULFERTANSFERASE"/>
    <property type="match status" value="1"/>
</dbReference>
<feature type="domain" description="Rhodanese" evidence="4">
    <location>
        <begin position="16"/>
        <end position="133"/>
    </location>
</feature>
<keyword evidence="3" id="KW-0812">Transmembrane</keyword>
<dbReference type="Pfam" id="PF00581">
    <property type="entry name" value="Rhodanese"/>
    <property type="match status" value="2"/>
</dbReference>
<dbReference type="CDD" id="cd01448">
    <property type="entry name" value="TST_Repeat_1"/>
    <property type="match status" value="1"/>
</dbReference>
<dbReference type="InterPro" id="IPR045078">
    <property type="entry name" value="TST/MPST-like"/>
</dbReference>
<organism evidence="5 6">
    <name type="scientific">Marinobacterium stanieri</name>
    <dbReference type="NCBI Taxonomy" id="49186"/>
    <lineage>
        <taxon>Bacteria</taxon>
        <taxon>Pseudomonadati</taxon>
        <taxon>Pseudomonadota</taxon>
        <taxon>Gammaproteobacteria</taxon>
        <taxon>Oceanospirillales</taxon>
        <taxon>Oceanospirillaceae</taxon>
        <taxon>Marinobacterium</taxon>
    </lineage>
</organism>
<dbReference type="EMBL" id="FTMN01000003">
    <property type="protein sequence ID" value="SIQ23548.1"/>
    <property type="molecule type" value="Genomic_DNA"/>
</dbReference>
<evidence type="ECO:0000259" key="4">
    <source>
        <dbReference type="PROSITE" id="PS50206"/>
    </source>
</evidence>
<evidence type="ECO:0000256" key="2">
    <source>
        <dbReference type="ARBA" id="ARBA00022737"/>
    </source>
</evidence>
<keyword evidence="3" id="KW-1133">Transmembrane helix</keyword>
<feature type="domain" description="Rhodanese" evidence="4">
    <location>
        <begin position="165"/>
        <end position="275"/>
    </location>
</feature>
<dbReference type="InterPro" id="IPR036873">
    <property type="entry name" value="Rhodanese-like_dom_sf"/>
</dbReference>
<keyword evidence="2" id="KW-0677">Repeat</keyword>